<dbReference type="EMBL" id="CATNWA010016634">
    <property type="protein sequence ID" value="CAI9594178.1"/>
    <property type="molecule type" value="Genomic_DNA"/>
</dbReference>
<dbReference type="SUPFAM" id="SSF52833">
    <property type="entry name" value="Thioredoxin-like"/>
    <property type="match status" value="1"/>
</dbReference>
<keyword evidence="2" id="KW-1185">Reference proteome</keyword>
<evidence type="ECO:0000313" key="1">
    <source>
        <dbReference type="EMBL" id="CAI9594178.1"/>
    </source>
</evidence>
<dbReference type="Proteomes" id="UP001162483">
    <property type="component" value="Unassembled WGS sequence"/>
</dbReference>
<evidence type="ECO:0000313" key="2">
    <source>
        <dbReference type="Proteomes" id="UP001162483"/>
    </source>
</evidence>
<organism evidence="1 2">
    <name type="scientific">Staurois parvus</name>
    <dbReference type="NCBI Taxonomy" id="386267"/>
    <lineage>
        <taxon>Eukaryota</taxon>
        <taxon>Metazoa</taxon>
        <taxon>Chordata</taxon>
        <taxon>Craniata</taxon>
        <taxon>Vertebrata</taxon>
        <taxon>Euteleostomi</taxon>
        <taxon>Amphibia</taxon>
        <taxon>Batrachia</taxon>
        <taxon>Anura</taxon>
        <taxon>Neobatrachia</taxon>
        <taxon>Ranoidea</taxon>
        <taxon>Ranidae</taxon>
        <taxon>Staurois</taxon>
    </lineage>
</organism>
<name>A0ABN9FB19_9NEOB</name>
<protein>
    <submittedName>
        <fullName evidence="1">Uncharacterized protein</fullName>
    </submittedName>
</protein>
<gene>
    <name evidence="1" type="ORF">SPARVUS_LOCUS11688280</name>
</gene>
<dbReference type="InterPro" id="IPR036249">
    <property type="entry name" value="Thioredoxin-like_sf"/>
</dbReference>
<proteinExistence type="predicted"/>
<accession>A0ABN9FB19</accession>
<sequence length="48" mass="5828">MMNFYTAFPNPRVPTFYYFRNGTELYHFSGGNLSHFRQKVDELRFKSD</sequence>
<comment type="caution">
    <text evidence="1">The sequence shown here is derived from an EMBL/GenBank/DDBJ whole genome shotgun (WGS) entry which is preliminary data.</text>
</comment>
<reference evidence="1" key="1">
    <citation type="submission" date="2023-05" db="EMBL/GenBank/DDBJ databases">
        <authorList>
            <person name="Stuckert A."/>
        </authorList>
    </citation>
    <scope>NUCLEOTIDE SEQUENCE</scope>
</reference>